<dbReference type="EMBL" id="LAZR01066556">
    <property type="protein sequence ID" value="KKK53347.1"/>
    <property type="molecule type" value="Genomic_DNA"/>
</dbReference>
<keyword evidence="1" id="KW-1133">Transmembrane helix</keyword>
<accession>A0A0F8W9B0</accession>
<reference evidence="2" key="1">
    <citation type="journal article" date="2015" name="Nature">
        <title>Complex archaea that bridge the gap between prokaryotes and eukaryotes.</title>
        <authorList>
            <person name="Spang A."/>
            <person name="Saw J.H."/>
            <person name="Jorgensen S.L."/>
            <person name="Zaremba-Niedzwiedzka K."/>
            <person name="Martijn J."/>
            <person name="Lind A.E."/>
            <person name="van Eijk R."/>
            <person name="Schleper C."/>
            <person name="Guy L."/>
            <person name="Ettema T.J."/>
        </authorList>
    </citation>
    <scope>NUCLEOTIDE SEQUENCE</scope>
</reference>
<organism evidence="2">
    <name type="scientific">marine sediment metagenome</name>
    <dbReference type="NCBI Taxonomy" id="412755"/>
    <lineage>
        <taxon>unclassified sequences</taxon>
        <taxon>metagenomes</taxon>
        <taxon>ecological metagenomes</taxon>
    </lineage>
</organism>
<evidence type="ECO:0000256" key="1">
    <source>
        <dbReference type="SAM" id="Phobius"/>
    </source>
</evidence>
<sequence length="70" mass="8257">MFEFLDDLGIESELVMITLPVWALICAGMLWVFGSWSNRGLDLTWTMRIIILIIQLPLTYVILMYYRNKD</sequence>
<comment type="caution">
    <text evidence="2">The sequence shown here is derived from an EMBL/GenBank/DDBJ whole genome shotgun (WGS) entry which is preliminary data.</text>
</comment>
<feature type="transmembrane region" description="Helical" evidence="1">
    <location>
        <begin position="45"/>
        <end position="66"/>
    </location>
</feature>
<evidence type="ECO:0000313" key="2">
    <source>
        <dbReference type="EMBL" id="KKK53347.1"/>
    </source>
</evidence>
<dbReference type="AlphaFoldDB" id="A0A0F8W9B0"/>
<keyword evidence="1" id="KW-0812">Transmembrane</keyword>
<gene>
    <name evidence="2" type="ORF">LCGC14_3095720</name>
</gene>
<proteinExistence type="predicted"/>
<name>A0A0F8W9B0_9ZZZZ</name>
<protein>
    <submittedName>
        <fullName evidence="2">Uncharacterized protein</fullName>
    </submittedName>
</protein>
<keyword evidence="1" id="KW-0472">Membrane</keyword>
<feature type="transmembrane region" description="Helical" evidence="1">
    <location>
        <begin position="12"/>
        <end position="33"/>
    </location>
</feature>